<dbReference type="STRING" id="1224163.B841_06205"/>
<evidence type="ECO:0000256" key="2">
    <source>
        <dbReference type="ARBA" id="ARBA00022475"/>
    </source>
</evidence>
<gene>
    <name evidence="8" type="ORF">B841_06205</name>
</gene>
<feature type="transmembrane region" description="Helical" evidence="7">
    <location>
        <begin position="238"/>
        <end position="257"/>
    </location>
</feature>
<keyword evidence="3 7" id="KW-0812">Transmembrane</keyword>
<dbReference type="RefSeq" id="WP_020934647.1">
    <property type="nucleotide sequence ID" value="NC_021915.1"/>
</dbReference>
<feature type="transmembrane region" description="Helical" evidence="7">
    <location>
        <begin position="297"/>
        <end position="324"/>
    </location>
</feature>
<evidence type="ECO:0000256" key="5">
    <source>
        <dbReference type="ARBA" id="ARBA00023136"/>
    </source>
</evidence>
<dbReference type="InterPro" id="IPR017039">
    <property type="entry name" value="Virul_fac_BrkB"/>
</dbReference>
<dbReference type="GO" id="GO:0005886">
    <property type="term" value="C:plasma membrane"/>
    <property type="evidence" value="ECO:0007669"/>
    <property type="project" value="UniProtKB-SubCell"/>
</dbReference>
<evidence type="ECO:0000313" key="8">
    <source>
        <dbReference type="EMBL" id="AGS34714.1"/>
    </source>
</evidence>
<dbReference type="eggNOG" id="COG1295">
    <property type="taxonomic scope" value="Bacteria"/>
</dbReference>
<organism evidence="8 9">
    <name type="scientific">Corynebacterium maris DSM 45190</name>
    <dbReference type="NCBI Taxonomy" id="1224163"/>
    <lineage>
        <taxon>Bacteria</taxon>
        <taxon>Bacillati</taxon>
        <taxon>Actinomycetota</taxon>
        <taxon>Actinomycetes</taxon>
        <taxon>Mycobacteriales</taxon>
        <taxon>Corynebacteriaceae</taxon>
        <taxon>Corynebacterium</taxon>
    </lineage>
</organism>
<proteinExistence type="predicted"/>
<dbReference type="HOGENOM" id="CLU_045539_3_1_11"/>
<dbReference type="Proteomes" id="UP000015388">
    <property type="component" value="Chromosome"/>
</dbReference>
<dbReference type="PANTHER" id="PTHR30213:SF0">
    <property type="entry name" value="UPF0761 MEMBRANE PROTEIN YIHY"/>
    <property type="match status" value="1"/>
</dbReference>
<dbReference type="OrthoDB" id="9781030at2"/>
<dbReference type="PANTHER" id="PTHR30213">
    <property type="entry name" value="INNER MEMBRANE PROTEIN YHJD"/>
    <property type="match status" value="1"/>
</dbReference>
<keyword evidence="5 7" id="KW-0472">Membrane</keyword>
<comment type="subcellular location">
    <subcellularLocation>
        <location evidence="1">Cell membrane</location>
        <topology evidence="1">Multi-pass membrane protein</topology>
    </subcellularLocation>
</comment>
<dbReference type="AlphaFoldDB" id="S5SU62"/>
<evidence type="ECO:0000256" key="6">
    <source>
        <dbReference type="SAM" id="MobiDB-lite"/>
    </source>
</evidence>
<dbReference type="PATRIC" id="fig|1224163.3.peg.1246"/>
<feature type="region of interest" description="Disordered" evidence="6">
    <location>
        <begin position="368"/>
        <end position="396"/>
    </location>
</feature>
<accession>S5SU62</accession>
<feature type="transmembrane region" description="Helical" evidence="7">
    <location>
        <begin position="71"/>
        <end position="97"/>
    </location>
</feature>
<evidence type="ECO:0000256" key="7">
    <source>
        <dbReference type="SAM" id="Phobius"/>
    </source>
</evidence>
<feature type="transmembrane region" description="Helical" evidence="7">
    <location>
        <begin position="180"/>
        <end position="202"/>
    </location>
</feature>
<evidence type="ECO:0000256" key="4">
    <source>
        <dbReference type="ARBA" id="ARBA00022989"/>
    </source>
</evidence>
<reference evidence="8 9" key="1">
    <citation type="submission" date="2012-11" db="EMBL/GenBank/DDBJ databases">
        <title>The complete genome sequence of Corynebacterium maris Coryn-1 (=DSM 45190).</title>
        <authorList>
            <person name="Schaffert L."/>
            <person name="Albersmeier A."/>
            <person name="Kalinowski J."/>
            <person name="Ruckert C."/>
        </authorList>
    </citation>
    <scope>NUCLEOTIDE SEQUENCE [LARGE SCALE GENOMIC DNA]</scope>
    <source>
        <strain evidence="9">Coryn-1</strain>
    </source>
</reference>
<feature type="transmembrane region" description="Helical" evidence="7">
    <location>
        <begin position="269"/>
        <end position="291"/>
    </location>
</feature>
<sequence length="396" mass="42927">MAEQRDDLEADARETQYLVRAGGNRVLPVPDRAHRLNPLRAGNRLSWASWRLVARRVGADFFLNAVMDRGAVLTFFTVLTFAPTVLAAYSIATLVLARNEAQVTSLTTELIDGYVPVDLADDVREAVAMIVGAGADGTVALVVSVVFALLASSAYVRAFARAANVGYGRVEGRNVVRTWATMWAMTVVLVVGGVLLIGALLLRASIVERFVEPVADPLGLTGVVDFLLGIFLPVWQWLRFPVVIVLAIVLIAILYYFAPNVKPVKFRWLTLGSVSALLVSGAVWASFSWYLSNFAGYSAYGAIGTILALLAALWVNNIVLVVGVKIDAEVLRAKELQVGLDSERDIQAPPRSSSGAEHYARIEQELEAAGRRIKETARRRPRGEEEPGGRDDAGAP</sequence>
<protein>
    <recommendedName>
        <fullName evidence="10">YihY/virulence factor BrkB family protein</fullName>
    </recommendedName>
</protein>
<feature type="transmembrane region" description="Helical" evidence="7">
    <location>
        <begin position="139"/>
        <end position="160"/>
    </location>
</feature>
<dbReference type="Pfam" id="PF03631">
    <property type="entry name" value="Virul_fac_BrkB"/>
    <property type="match status" value="1"/>
</dbReference>
<evidence type="ECO:0000256" key="1">
    <source>
        <dbReference type="ARBA" id="ARBA00004651"/>
    </source>
</evidence>
<keyword evidence="4 7" id="KW-1133">Transmembrane helix</keyword>
<keyword evidence="9" id="KW-1185">Reference proteome</keyword>
<name>S5SU62_9CORY</name>
<evidence type="ECO:0000313" key="9">
    <source>
        <dbReference type="Proteomes" id="UP000015388"/>
    </source>
</evidence>
<evidence type="ECO:0000256" key="3">
    <source>
        <dbReference type="ARBA" id="ARBA00022692"/>
    </source>
</evidence>
<dbReference type="EMBL" id="CP003924">
    <property type="protein sequence ID" value="AGS34714.1"/>
    <property type="molecule type" value="Genomic_DNA"/>
</dbReference>
<keyword evidence="2" id="KW-1003">Cell membrane</keyword>
<dbReference type="KEGG" id="cmd:B841_06205"/>
<evidence type="ECO:0008006" key="10">
    <source>
        <dbReference type="Google" id="ProtNLM"/>
    </source>
</evidence>